<dbReference type="Pfam" id="PF13672">
    <property type="entry name" value="PP2C_2"/>
    <property type="match status" value="1"/>
</dbReference>
<protein>
    <submittedName>
        <fullName evidence="3">Protein phosphatase 2C domain-containing protein</fullName>
    </submittedName>
</protein>
<evidence type="ECO:0000313" key="3">
    <source>
        <dbReference type="EMBL" id="UYQ65237.1"/>
    </source>
</evidence>
<feature type="compositionally biased region" description="Basic and acidic residues" evidence="1">
    <location>
        <begin position="1"/>
        <end position="23"/>
    </location>
</feature>
<feature type="domain" description="PPM-type phosphatase" evidence="2">
    <location>
        <begin position="316"/>
        <end position="569"/>
    </location>
</feature>
<dbReference type="RefSeq" id="WP_264248246.1">
    <property type="nucleotide sequence ID" value="NZ_CP107567.1"/>
</dbReference>
<feature type="region of interest" description="Disordered" evidence="1">
    <location>
        <begin position="1"/>
        <end position="283"/>
    </location>
</feature>
<keyword evidence="4" id="KW-1185">Reference proteome</keyword>
<accession>A0ABY6IHC3</accession>
<sequence>MSEQGERPNRPMTEDDWWSRLYDDSAPDTGPPAASSGDTLDDRFDSASDTVATRPAAWWDHPGAPSAPDPRATGAGLRPDGPPPAQGSPPSDGAPVGDCPAPPRPAGAPPAAPDPRGAGLAAGGPGPPAGGFAGGASAPRPDLTPSRPVTAPPAQGSPPGDGAAPAPPRPAGAPPAATDGPVPAVPTEGAGGPPGSAGLHREAPPRDDVPDGDAPARPSHPAGDAPAPPSRTDRDTPAPPLADPSVGVPGGKGTARGVVPAQAPRGGVVGGGPPTYDPEPTALPAAEADSLDRLVADTVLDGARYGTYTLRAASVRGDSARFRGEPRRDALLTARFGTGPAALVLVAVAGGNRAAGTAHLVAADACRWIGGAVGRSHARLAEDIRAGRRGDLKSGLHRLTDRGLGKLRARATELGLEPEAYTAGLRCLLLPADPDCRTRVFFGVGAGGLFRLRDGVWQDLEPPVPDRSDVTGAPVVGFGSAVPEATPDGDRLTMDFGIPAPASPYIEAPPPPPAEPFRFRASVARPGDTLLMCSNGLAEPVRGEAALAKELAERWGGPQPPGMAQFLADTQLRVKGYADDRTAVAVWEA</sequence>
<feature type="compositionally biased region" description="Basic and acidic residues" evidence="1">
    <location>
        <begin position="199"/>
        <end position="209"/>
    </location>
</feature>
<proteinExistence type="predicted"/>
<evidence type="ECO:0000259" key="2">
    <source>
        <dbReference type="Pfam" id="PF13672"/>
    </source>
</evidence>
<gene>
    <name evidence="3" type="ORF">OGH68_29745</name>
</gene>
<dbReference type="EMBL" id="CP107567">
    <property type="protein sequence ID" value="UYQ65237.1"/>
    <property type="molecule type" value="Genomic_DNA"/>
</dbReference>
<evidence type="ECO:0000313" key="4">
    <source>
        <dbReference type="Proteomes" id="UP001163878"/>
    </source>
</evidence>
<dbReference type="Proteomes" id="UP001163878">
    <property type="component" value="Chromosome"/>
</dbReference>
<feature type="compositionally biased region" description="Pro residues" evidence="1">
    <location>
        <begin position="100"/>
        <end position="113"/>
    </location>
</feature>
<dbReference type="InterPro" id="IPR001932">
    <property type="entry name" value="PPM-type_phosphatase-like_dom"/>
</dbReference>
<feature type="compositionally biased region" description="Low complexity" evidence="1">
    <location>
        <begin position="174"/>
        <end position="186"/>
    </location>
</feature>
<organism evidence="3 4">
    <name type="scientific">Streptomyces peucetius</name>
    <dbReference type="NCBI Taxonomy" id="1950"/>
    <lineage>
        <taxon>Bacteria</taxon>
        <taxon>Bacillati</taxon>
        <taxon>Actinomycetota</taxon>
        <taxon>Actinomycetes</taxon>
        <taxon>Kitasatosporales</taxon>
        <taxon>Streptomycetaceae</taxon>
        <taxon>Streptomyces</taxon>
    </lineage>
</organism>
<reference evidence="3" key="1">
    <citation type="submission" date="2022-10" db="EMBL/GenBank/DDBJ databases">
        <title>Cytochrome P450 Catalyzes Benzene Ring Formation in the Biosynthesis of Trialkyl-Substituted Aromatic Polyketides.</title>
        <authorList>
            <person name="Zhao E."/>
            <person name="Ge H."/>
        </authorList>
    </citation>
    <scope>NUCLEOTIDE SEQUENCE</scope>
    <source>
        <strain evidence="3">NA0869</strain>
    </source>
</reference>
<feature type="compositionally biased region" description="Gly residues" evidence="1">
    <location>
        <begin position="120"/>
        <end position="134"/>
    </location>
</feature>
<evidence type="ECO:0000256" key="1">
    <source>
        <dbReference type="SAM" id="MobiDB-lite"/>
    </source>
</evidence>
<feature type="compositionally biased region" description="Low complexity" evidence="1">
    <location>
        <begin position="257"/>
        <end position="266"/>
    </location>
</feature>
<name>A0ABY6IHC3_STRPE</name>
<feature type="compositionally biased region" description="Low complexity" evidence="1">
    <location>
        <begin position="152"/>
        <end position="164"/>
    </location>
</feature>